<evidence type="ECO:0000313" key="2">
    <source>
        <dbReference type="Proteomes" id="UP000046395"/>
    </source>
</evidence>
<reference evidence="3" key="1">
    <citation type="submission" date="2019-12" db="UniProtKB">
        <authorList>
            <consortium name="WormBaseParasite"/>
        </authorList>
    </citation>
    <scope>IDENTIFICATION</scope>
</reference>
<proteinExistence type="predicted"/>
<dbReference type="Proteomes" id="UP000046395">
    <property type="component" value="Unassembled WGS sequence"/>
</dbReference>
<dbReference type="AlphaFoldDB" id="A0A5S6Q0L5"/>
<dbReference type="WBParaSite" id="TMUE_0000000512.1">
    <property type="protein sequence ID" value="TMUE_0000000512.1"/>
    <property type="gene ID" value="WBGene00296452"/>
</dbReference>
<protein>
    <submittedName>
        <fullName evidence="3">Uncharacterized protein</fullName>
    </submittedName>
</protein>
<keyword evidence="1" id="KW-0812">Transmembrane</keyword>
<sequence length="366" mass="42384">MPQPPSMIRPCLNQHFHRTRHARLKRPLGIQLARSVTRFLSTSSHQTFQQIKANYQRLFVLKERVQVGVALALILRRSPQWNTVKARLVALYFLHNAFLSHLPIWKHPFGVLFILLIHNKPSWSNGYREPLREVERTFLLHLLAVPEERLFNLTPAQLLSAPNVMSEVVDLQRYERLAIYYAMHSMDVRPSIMYASNSAYGFIEQLRSTPSQEEMSGFTLNADIRENSDCTVEDMTEWLVYRYVMLNLFPFDESFFIPGGVCHDSCLEFPESIVGAIRNQEDTIFWRPLIPFRDVDDWGIRFPSTGLVSSPGQQRQQNDAVAPVFYLPIASPQVTLTLVIIVPIFYYVPVTRIVFLGGSCIWLWPF</sequence>
<keyword evidence="1" id="KW-1133">Transmembrane helix</keyword>
<keyword evidence="1" id="KW-0472">Membrane</keyword>
<name>A0A5S6Q0L5_TRIMR</name>
<organism evidence="2 3">
    <name type="scientific">Trichuris muris</name>
    <name type="common">Mouse whipworm</name>
    <dbReference type="NCBI Taxonomy" id="70415"/>
    <lineage>
        <taxon>Eukaryota</taxon>
        <taxon>Metazoa</taxon>
        <taxon>Ecdysozoa</taxon>
        <taxon>Nematoda</taxon>
        <taxon>Enoplea</taxon>
        <taxon>Dorylaimia</taxon>
        <taxon>Trichinellida</taxon>
        <taxon>Trichuridae</taxon>
        <taxon>Trichuris</taxon>
    </lineage>
</organism>
<evidence type="ECO:0000313" key="3">
    <source>
        <dbReference type="WBParaSite" id="TMUE_0000000512.1"/>
    </source>
</evidence>
<accession>A0A5S6Q0L5</accession>
<evidence type="ECO:0000256" key="1">
    <source>
        <dbReference type="SAM" id="Phobius"/>
    </source>
</evidence>
<keyword evidence="2" id="KW-1185">Reference proteome</keyword>
<feature type="transmembrane region" description="Helical" evidence="1">
    <location>
        <begin position="344"/>
        <end position="364"/>
    </location>
</feature>